<organism evidence="3 4">
    <name type="scientific">Mikania micrantha</name>
    <name type="common">bitter vine</name>
    <dbReference type="NCBI Taxonomy" id="192012"/>
    <lineage>
        <taxon>Eukaryota</taxon>
        <taxon>Viridiplantae</taxon>
        <taxon>Streptophyta</taxon>
        <taxon>Embryophyta</taxon>
        <taxon>Tracheophyta</taxon>
        <taxon>Spermatophyta</taxon>
        <taxon>Magnoliopsida</taxon>
        <taxon>eudicotyledons</taxon>
        <taxon>Gunneridae</taxon>
        <taxon>Pentapetalae</taxon>
        <taxon>asterids</taxon>
        <taxon>campanulids</taxon>
        <taxon>Asterales</taxon>
        <taxon>Asteraceae</taxon>
        <taxon>Asteroideae</taxon>
        <taxon>Heliantheae alliance</taxon>
        <taxon>Eupatorieae</taxon>
        <taxon>Mikania</taxon>
    </lineage>
</organism>
<dbReference type="PANTHER" id="PTHR11439">
    <property type="entry name" value="GAG-POL-RELATED RETROTRANSPOSON"/>
    <property type="match status" value="1"/>
</dbReference>
<dbReference type="InterPro" id="IPR043502">
    <property type="entry name" value="DNA/RNA_pol_sf"/>
</dbReference>
<protein>
    <recommendedName>
        <fullName evidence="2">Reverse transcriptase Ty1/copia-type domain-containing protein</fullName>
    </recommendedName>
</protein>
<dbReference type="Gene3D" id="3.30.420.10">
    <property type="entry name" value="Ribonuclease H-like superfamily/Ribonuclease H"/>
    <property type="match status" value="1"/>
</dbReference>
<evidence type="ECO:0000313" key="4">
    <source>
        <dbReference type="Proteomes" id="UP000326396"/>
    </source>
</evidence>
<name>A0A5N6N802_9ASTR</name>
<dbReference type="AlphaFoldDB" id="A0A5N6N802"/>
<dbReference type="PANTHER" id="PTHR11439:SF515">
    <property type="entry name" value="GAG-POL POLYPROTEIN"/>
    <property type="match status" value="1"/>
</dbReference>
<comment type="caution">
    <text evidence="3">The sequence shown here is derived from an EMBL/GenBank/DDBJ whole genome shotgun (WGS) entry which is preliminary data.</text>
</comment>
<dbReference type="CDD" id="cd09272">
    <property type="entry name" value="RNase_HI_RT_Ty1"/>
    <property type="match status" value="1"/>
</dbReference>
<proteinExistence type="predicted"/>
<dbReference type="EMBL" id="SZYD01000013">
    <property type="protein sequence ID" value="KAD4385441.1"/>
    <property type="molecule type" value="Genomic_DNA"/>
</dbReference>
<feature type="compositionally biased region" description="Low complexity" evidence="1">
    <location>
        <begin position="42"/>
        <end position="52"/>
    </location>
</feature>
<dbReference type="Proteomes" id="UP000326396">
    <property type="component" value="Linkage Group LG3"/>
</dbReference>
<feature type="domain" description="Reverse transcriptase Ty1/copia-type" evidence="2">
    <location>
        <begin position="131"/>
        <end position="374"/>
    </location>
</feature>
<reference evidence="3 4" key="1">
    <citation type="submission" date="2019-05" db="EMBL/GenBank/DDBJ databases">
        <title>Mikania micrantha, genome provides insights into the molecular mechanism of rapid growth.</title>
        <authorList>
            <person name="Liu B."/>
        </authorList>
    </citation>
    <scope>NUCLEOTIDE SEQUENCE [LARGE SCALE GENOMIC DNA]</scope>
    <source>
        <strain evidence="3">NLD-2019</strain>
        <tissue evidence="3">Leaf</tissue>
    </source>
</reference>
<dbReference type="OrthoDB" id="543212at2759"/>
<dbReference type="InterPro" id="IPR036397">
    <property type="entry name" value="RNaseH_sf"/>
</dbReference>
<dbReference type="SUPFAM" id="SSF56672">
    <property type="entry name" value="DNA/RNA polymerases"/>
    <property type="match status" value="1"/>
</dbReference>
<feature type="region of interest" description="Disordered" evidence="1">
    <location>
        <begin position="1"/>
        <end position="85"/>
    </location>
</feature>
<dbReference type="InterPro" id="IPR013103">
    <property type="entry name" value="RVT_2"/>
</dbReference>
<sequence>MEAEMEFYVPEESRYPDSNPVSLRKDTSPAQETMDTDEEDNSSYSSSGGQSSRVRERGPIVSYTPLIQNSSDPRESGDRTYDHTPLQGWKHLDEVFDLLLTEEEPINFKQAAGKPVWDRAMKEEIASIERNKTWNLTDLPSGHRPIGLKWIFKIKKDAKGNITRHKARLVAKGYIQEHGVDYDEVFAPVARLETIRLVFAISAQKGWLIHHLDVKTTFLHGELNEEVFVNQPEGFERKGQERKVYKLTKALYGLKQAPRAWNTKLDGVLKEYGFERCKLEQAVYKKETSQDLTLVAIYVDDLLVTGSNQEKITKFKLQMEQKFEMSDLGLLTYYLGLEVVQDETGIKVTQKNYAKKILKMVGLEDCNATKFPMEPGLKLKKDDGSKSVDATEYRKIFGSLRYLTHTRPDLLYAVGYTSRYMQEPKSNHQQAVKQILRYIKGTIDLGIHYQKGGEEGLMGYSDSSYSVDQDDGKSTTGAVFFYNEKPITWLSQKQQTVALSSCEAEFMAATSAACQAIWLRGLIAEITGREEQQVIIKVDNKSAIALMKNPVFHGRSKHINTRFHYIRECVERNQIKVEHISGEEQRADILTKALPKIRFAEMRNLLGVDKFEESKP</sequence>
<dbReference type="GO" id="GO:0003676">
    <property type="term" value="F:nucleic acid binding"/>
    <property type="evidence" value="ECO:0007669"/>
    <property type="project" value="InterPro"/>
</dbReference>
<evidence type="ECO:0000256" key="1">
    <source>
        <dbReference type="SAM" id="MobiDB-lite"/>
    </source>
</evidence>
<keyword evidence="4" id="KW-1185">Reference proteome</keyword>
<evidence type="ECO:0000313" key="3">
    <source>
        <dbReference type="EMBL" id="KAD4385441.1"/>
    </source>
</evidence>
<gene>
    <name evidence="3" type="ORF">E3N88_25609</name>
</gene>
<dbReference type="Pfam" id="PF07727">
    <property type="entry name" value="RVT_2"/>
    <property type="match status" value="1"/>
</dbReference>
<accession>A0A5N6N802</accession>
<feature type="compositionally biased region" description="Basic and acidic residues" evidence="1">
    <location>
        <begin position="72"/>
        <end position="82"/>
    </location>
</feature>
<evidence type="ECO:0000259" key="2">
    <source>
        <dbReference type="Pfam" id="PF07727"/>
    </source>
</evidence>